<proteinExistence type="inferred from homology"/>
<comment type="similarity">
    <text evidence="1">Belongs to the HGH1 family.</text>
</comment>
<protein>
    <recommendedName>
        <fullName evidence="2">Protein HGH1 homolog</fullName>
    </recommendedName>
</protein>
<feature type="domain" description="Protein HGH1 N-terminal" evidence="3">
    <location>
        <begin position="54"/>
        <end position="238"/>
    </location>
</feature>
<dbReference type="OrthoDB" id="338814at2759"/>
<evidence type="ECO:0000256" key="1">
    <source>
        <dbReference type="ARBA" id="ARBA00006712"/>
    </source>
</evidence>
<dbReference type="PANTHER" id="PTHR13387:SF9">
    <property type="entry name" value="PROTEIN HGH1 HOMOLOG"/>
    <property type="match status" value="1"/>
</dbReference>
<evidence type="ECO:0000256" key="2">
    <source>
        <dbReference type="ARBA" id="ARBA00014076"/>
    </source>
</evidence>
<dbReference type="AlphaFoldDB" id="A0A8H3LQ24"/>
<feature type="domain" description="Protein HGH1 C-terminal" evidence="4">
    <location>
        <begin position="243"/>
        <end position="295"/>
    </location>
</feature>
<dbReference type="Proteomes" id="UP000615446">
    <property type="component" value="Unassembled WGS sequence"/>
</dbReference>
<evidence type="ECO:0000259" key="3">
    <source>
        <dbReference type="Pfam" id="PF04063"/>
    </source>
</evidence>
<evidence type="ECO:0000259" key="4">
    <source>
        <dbReference type="Pfam" id="PF04064"/>
    </source>
</evidence>
<evidence type="ECO:0000313" key="6">
    <source>
        <dbReference type="Proteomes" id="UP000615446"/>
    </source>
</evidence>
<dbReference type="InterPro" id="IPR007206">
    <property type="entry name" value="Protein_HGH1_C"/>
</dbReference>
<dbReference type="Gene3D" id="1.25.10.10">
    <property type="entry name" value="Leucine-rich Repeat Variant"/>
    <property type="match status" value="1"/>
</dbReference>
<sequence length="317" mass="36951">MEEQLESLFEFLHDNNSNVRQIALKNLLGYTVSTSQYQQLFKSNNMRPIIDLKNLCKDDTIIAHDAYKALVNLTSDEEIRNEMNDDKFLKYLMTTITNREAILADLACLNRNYNKEAEFHFLASVFANVSVIPQGRRDFFLTSASYDNIAPISKLIIFTEHSNIIRRGGVISCIKNCCFETDYHLDMLSEENINILPYILLPLCGPEEFDTDDMEGMPDDIQLLPLDKKRESDSNLRKTLLESLVLLTTTKQGRDILRQKKVYPVIRQMHLVVKDENIEEIIEKLVNMLMRDDEQSYDKINELQVDDYDDKIEEFRE</sequence>
<dbReference type="Pfam" id="PF04063">
    <property type="entry name" value="DUF383"/>
    <property type="match status" value="1"/>
</dbReference>
<reference evidence="5" key="1">
    <citation type="submission" date="2019-10" db="EMBL/GenBank/DDBJ databases">
        <title>Conservation and host-specific expression of non-tandemly repeated heterogenous ribosome RNA gene in arbuscular mycorrhizal fungi.</title>
        <authorList>
            <person name="Maeda T."/>
            <person name="Kobayashi Y."/>
            <person name="Nakagawa T."/>
            <person name="Ezawa T."/>
            <person name="Yamaguchi K."/>
            <person name="Bino T."/>
            <person name="Nishimoto Y."/>
            <person name="Shigenobu S."/>
            <person name="Kawaguchi M."/>
        </authorList>
    </citation>
    <scope>NUCLEOTIDE SEQUENCE</scope>
    <source>
        <strain evidence="5">HR1</strain>
    </source>
</reference>
<dbReference type="PANTHER" id="PTHR13387">
    <property type="entry name" value="PROTEIN HGH1 HOMOLOG"/>
    <property type="match status" value="1"/>
</dbReference>
<dbReference type="EMBL" id="BLAL01000216">
    <property type="protein sequence ID" value="GES92768.1"/>
    <property type="molecule type" value="Genomic_DNA"/>
</dbReference>
<gene>
    <name evidence="5" type="ORF">RCL2_001953200</name>
</gene>
<dbReference type="Pfam" id="PF04064">
    <property type="entry name" value="DUF384"/>
    <property type="match status" value="1"/>
</dbReference>
<organism evidence="5 6">
    <name type="scientific">Rhizophagus clarus</name>
    <dbReference type="NCBI Taxonomy" id="94130"/>
    <lineage>
        <taxon>Eukaryota</taxon>
        <taxon>Fungi</taxon>
        <taxon>Fungi incertae sedis</taxon>
        <taxon>Mucoromycota</taxon>
        <taxon>Glomeromycotina</taxon>
        <taxon>Glomeromycetes</taxon>
        <taxon>Glomerales</taxon>
        <taxon>Glomeraceae</taxon>
        <taxon>Rhizophagus</taxon>
    </lineage>
</organism>
<evidence type="ECO:0000313" key="5">
    <source>
        <dbReference type="EMBL" id="GES92768.1"/>
    </source>
</evidence>
<dbReference type="InterPro" id="IPR016024">
    <property type="entry name" value="ARM-type_fold"/>
</dbReference>
<name>A0A8H3LQ24_9GLOM</name>
<comment type="caution">
    <text evidence="5">The sequence shown here is derived from an EMBL/GenBank/DDBJ whole genome shotgun (WGS) entry which is preliminary data.</text>
</comment>
<dbReference type="InterPro" id="IPR011989">
    <property type="entry name" value="ARM-like"/>
</dbReference>
<accession>A0A8H3LQ24</accession>
<dbReference type="InterPro" id="IPR007205">
    <property type="entry name" value="Protein_HGH1_N"/>
</dbReference>
<dbReference type="SUPFAM" id="SSF48371">
    <property type="entry name" value="ARM repeat"/>
    <property type="match status" value="1"/>
</dbReference>
<dbReference type="InterPro" id="IPR039717">
    <property type="entry name" value="Hgh1"/>
</dbReference>